<reference evidence="2 3" key="1">
    <citation type="submission" date="2018-11" db="EMBL/GenBank/DDBJ databases">
        <authorList>
            <person name="Ye M.-Q."/>
            <person name="Du Z.-J."/>
        </authorList>
    </citation>
    <scope>NUCLEOTIDE SEQUENCE [LARGE SCALE GENOMIC DNA]</scope>
    <source>
        <strain evidence="2 3">U0105</strain>
    </source>
</reference>
<dbReference type="InterPro" id="IPR011009">
    <property type="entry name" value="Kinase-like_dom_sf"/>
</dbReference>
<keyword evidence="3" id="KW-1185">Reference proteome</keyword>
<dbReference type="SUPFAM" id="SSF56112">
    <property type="entry name" value="Protein kinase-like (PK-like)"/>
    <property type="match status" value="1"/>
</dbReference>
<feature type="domain" description="CHK kinase-like" evidence="1">
    <location>
        <begin position="123"/>
        <end position="280"/>
    </location>
</feature>
<dbReference type="PANTHER" id="PTHR11012:SF30">
    <property type="entry name" value="PROTEIN KINASE-LIKE DOMAIN-CONTAINING"/>
    <property type="match status" value="1"/>
</dbReference>
<dbReference type="AlphaFoldDB" id="A0A3N5ZAC5"/>
<dbReference type="InterPro" id="IPR004119">
    <property type="entry name" value="EcKL"/>
</dbReference>
<dbReference type="Gene3D" id="3.90.1200.10">
    <property type="match status" value="1"/>
</dbReference>
<name>A0A3N5ZAC5_9ALTE</name>
<dbReference type="EMBL" id="RPOK01000001">
    <property type="protein sequence ID" value="RPJ68024.1"/>
    <property type="molecule type" value="Genomic_DNA"/>
</dbReference>
<protein>
    <submittedName>
        <fullName evidence="2">DUF1679 domain-containing protein</fullName>
    </submittedName>
</protein>
<organism evidence="2 3">
    <name type="scientific">Alteromonas sediminis</name>
    <dbReference type="NCBI Taxonomy" id="2259342"/>
    <lineage>
        <taxon>Bacteria</taxon>
        <taxon>Pseudomonadati</taxon>
        <taxon>Pseudomonadota</taxon>
        <taxon>Gammaproteobacteria</taxon>
        <taxon>Alteromonadales</taxon>
        <taxon>Alteromonadaceae</taxon>
        <taxon>Alteromonas/Salinimonas group</taxon>
        <taxon>Alteromonas</taxon>
    </lineage>
</organism>
<dbReference type="RefSeq" id="WP_124026026.1">
    <property type="nucleotide sequence ID" value="NZ_JBHRSN010000005.1"/>
</dbReference>
<evidence type="ECO:0000313" key="3">
    <source>
        <dbReference type="Proteomes" id="UP000275281"/>
    </source>
</evidence>
<dbReference type="PANTHER" id="PTHR11012">
    <property type="entry name" value="PROTEIN KINASE-LIKE DOMAIN-CONTAINING"/>
    <property type="match status" value="1"/>
</dbReference>
<dbReference type="Proteomes" id="UP000275281">
    <property type="component" value="Unassembled WGS sequence"/>
</dbReference>
<evidence type="ECO:0000259" key="1">
    <source>
        <dbReference type="SMART" id="SM00587"/>
    </source>
</evidence>
<dbReference type="OrthoDB" id="9769860at2"/>
<comment type="caution">
    <text evidence="2">The sequence shown here is derived from an EMBL/GenBank/DDBJ whole genome shotgun (WGS) entry which is preliminary data.</text>
</comment>
<dbReference type="InterPro" id="IPR015897">
    <property type="entry name" value="CHK_kinase-like"/>
</dbReference>
<sequence>MHTQIFEEEKTLFEEAVLAQIRNGLQDSSIEFVQQIQRLWSDYGQIVRLVSRNSGKHYVAKVVSSETPGAHPRGWNTLTSHERKVRSYAIEATFYQKYAHLTSAKCLVPAYQTSTSFSGGSVLIMQDLDALGYTEKPTSPTMDGLHQAVIWLANFHATFLATKGEGLWPIGTYWHLSTRQDEWQAMPDGLVKQHAKTIDSALHNASFQTLVHGDAKVANLCFHVSGTGVAAVDFQYVGRGPGVKDLAYLLASALDNEGLYQHGDQMLDVYLNEFISALTIRQCELDRKPIEREIHMLYPVAWADYYRFLLGWNPDSWKICDYMLEMADNGLANICK</sequence>
<evidence type="ECO:0000313" key="2">
    <source>
        <dbReference type="EMBL" id="RPJ68024.1"/>
    </source>
</evidence>
<proteinExistence type="predicted"/>
<gene>
    <name evidence="2" type="ORF">DRW07_01005</name>
</gene>
<accession>A0A3N5ZAC5</accession>
<dbReference type="SMART" id="SM00587">
    <property type="entry name" value="CHK"/>
    <property type="match status" value="1"/>
</dbReference>
<dbReference type="Pfam" id="PF02958">
    <property type="entry name" value="EcKL"/>
    <property type="match status" value="1"/>
</dbReference>